<keyword evidence="5" id="KW-0805">Transcription regulation</keyword>
<feature type="region of interest" description="Disordered" evidence="10">
    <location>
        <begin position="797"/>
        <end position="819"/>
    </location>
</feature>
<dbReference type="CDD" id="cd15515">
    <property type="entry name" value="PHD1_KDM5A_like"/>
    <property type="match status" value="1"/>
</dbReference>
<feature type="compositionally biased region" description="Low complexity" evidence="10">
    <location>
        <begin position="1445"/>
        <end position="1466"/>
    </location>
</feature>
<accession>A0AAW1QM70</accession>
<evidence type="ECO:0000256" key="8">
    <source>
        <dbReference type="PROSITE-ProRule" id="PRU00146"/>
    </source>
</evidence>
<evidence type="ECO:0008006" key="15">
    <source>
        <dbReference type="Google" id="ProtNLM"/>
    </source>
</evidence>
<feature type="compositionally biased region" description="Basic and acidic residues" evidence="10">
    <location>
        <begin position="973"/>
        <end position="989"/>
    </location>
</feature>
<dbReference type="PROSITE" id="PS50016">
    <property type="entry name" value="ZF_PHD_2"/>
    <property type="match status" value="1"/>
</dbReference>
<dbReference type="SMART" id="SM00249">
    <property type="entry name" value="PHD"/>
    <property type="match status" value="1"/>
</dbReference>
<dbReference type="Pfam" id="PF15613">
    <property type="entry name" value="WSD"/>
    <property type="match status" value="1"/>
</dbReference>
<dbReference type="InterPro" id="IPR028941">
    <property type="entry name" value="WHIM2_dom"/>
</dbReference>
<dbReference type="InterPro" id="IPR013083">
    <property type="entry name" value="Znf_RING/FYVE/PHD"/>
</dbReference>
<dbReference type="GO" id="GO:0005634">
    <property type="term" value="C:nucleus"/>
    <property type="evidence" value="ECO:0007669"/>
    <property type="project" value="UniProtKB-SubCell"/>
</dbReference>
<evidence type="ECO:0000256" key="2">
    <source>
        <dbReference type="ARBA" id="ARBA00022723"/>
    </source>
</evidence>
<feature type="compositionally biased region" description="Basic and acidic residues" evidence="10">
    <location>
        <begin position="435"/>
        <end position="444"/>
    </location>
</feature>
<evidence type="ECO:0000259" key="11">
    <source>
        <dbReference type="PROSITE" id="PS50016"/>
    </source>
</evidence>
<evidence type="ECO:0000313" key="14">
    <source>
        <dbReference type="Proteomes" id="UP001445335"/>
    </source>
</evidence>
<feature type="region of interest" description="Disordered" evidence="10">
    <location>
        <begin position="1077"/>
        <end position="1103"/>
    </location>
</feature>
<evidence type="ECO:0000256" key="3">
    <source>
        <dbReference type="ARBA" id="ARBA00022771"/>
    </source>
</evidence>
<dbReference type="InterPro" id="IPR019786">
    <property type="entry name" value="Zinc_finger_PHD-type_CS"/>
</dbReference>
<keyword evidence="4" id="KW-0862">Zinc</keyword>
<feature type="region of interest" description="Disordered" evidence="10">
    <location>
        <begin position="211"/>
        <end position="233"/>
    </location>
</feature>
<keyword evidence="2" id="KW-0479">Metal-binding</keyword>
<dbReference type="GO" id="GO:0008270">
    <property type="term" value="F:zinc ion binding"/>
    <property type="evidence" value="ECO:0007669"/>
    <property type="project" value="UniProtKB-KW"/>
</dbReference>
<feature type="region of interest" description="Disordered" evidence="10">
    <location>
        <begin position="1342"/>
        <end position="1400"/>
    </location>
</feature>
<evidence type="ECO:0000256" key="9">
    <source>
        <dbReference type="SAM" id="Coils"/>
    </source>
</evidence>
<organism evidence="13 14">
    <name type="scientific">Elliptochloris bilobata</name>
    <dbReference type="NCBI Taxonomy" id="381761"/>
    <lineage>
        <taxon>Eukaryota</taxon>
        <taxon>Viridiplantae</taxon>
        <taxon>Chlorophyta</taxon>
        <taxon>core chlorophytes</taxon>
        <taxon>Trebouxiophyceae</taxon>
        <taxon>Trebouxiophyceae incertae sedis</taxon>
        <taxon>Elliptochloris clade</taxon>
        <taxon>Elliptochloris</taxon>
    </lineage>
</organism>
<feature type="compositionally biased region" description="Low complexity" evidence="10">
    <location>
        <begin position="797"/>
        <end position="818"/>
    </location>
</feature>
<keyword evidence="6" id="KW-0804">Transcription</keyword>
<dbReference type="PROSITE" id="PS51542">
    <property type="entry name" value="FYRN"/>
    <property type="match status" value="1"/>
</dbReference>
<dbReference type="Gene3D" id="3.30.890.10">
    <property type="entry name" value="Methyl-cpg-binding Protein 2, Chain A"/>
    <property type="match status" value="1"/>
</dbReference>
<feature type="region of interest" description="Disordered" evidence="10">
    <location>
        <begin position="973"/>
        <end position="1009"/>
    </location>
</feature>
<feature type="compositionally biased region" description="Low complexity" evidence="10">
    <location>
        <begin position="1422"/>
        <end position="1438"/>
    </location>
</feature>
<feature type="region of interest" description="Disordered" evidence="10">
    <location>
        <begin position="409"/>
        <end position="456"/>
    </location>
</feature>
<dbReference type="EMBL" id="JALJOU010000090">
    <property type="protein sequence ID" value="KAK9822216.1"/>
    <property type="molecule type" value="Genomic_DNA"/>
</dbReference>
<evidence type="ECO:0000256" key="1">
    <source>
        <dbReference type="ARBA" id="ARBA00004123"/>
    </source>
</evidence>
<evidence type="ECO:0000256" key="6">
    <source>
        <dbReference type="ARBA" id="ARBA00023163"/>
    </source>
</evidence>
<feature type="compositionally biased region" description="Low complexity" evidence="10">
    <location>
        <begin position="26"/>
        <end position="40"/>
    </location>
</feature>
<dbReference type="SUPFAM" id="SSF54171">
    <property type="entry name" value="DNA-binding domain"/>
    <property type="match status" value="1"/>
</dbReference>
<comment type="subcellular location">
    <subcellularLocation>
        <location evidence="1">Nucleus</location>
    </subcellularLocation>
</comment>
<evidence type="ECO:0000313" key="13">
    <source>
        <dbReference type="EMBL" id="KAK9822216.1"/>
    </source>
</evidence>
<evidence type="ECO:0000256" key="10">
    <source>
        <dbReference type="SAM" id="MobiDB-lite"/>
    </source>
</evidence>
<dbReference type="PANTHER" id="PTHR47162:SF10">
    <property type="entry name" value="METHYL-CPG-BINDING DOMAIN-CONTAINING PROTEIN 9 ISOFORM X1"/>
    <property type="match status" value="1"/>
</dbReference>
<dbReference type="InterPro" id="IPR001965">
    <property type="entry name" value="Znf_PHD"/>
</dbReference>
<dbReference type="Gene3D" id="3.30.160.360">
    <property type="match status" value="1"/>
</dbReference>
<comment type="caution">
    <text evidence="13">The sequence shown here is derived from an EMBL/GenBank/DDBJ whole genome shotgun (WGS) entry which is preliminary data.</text>
</comment>
<gene>
    <name evidence="13" type="ORF">WJX81_007608</name>
</gene>
<feature type="compositionally biased region" description="Low complexity" evidence="10">
    <location>
        <begin position="1475"/>
        <end position="1484"/>
    </location>
</feature>
<feature type="compositionally biased region" description="Basic and acidic residues" evidence="10">
    <location>
        <begin position="315"/>
        <end position="328"/>
    </location>
</feature>
<evidence type="ECO:0000259" key="12">
    <source>
        <dbReference type="PROSITE" id="PS50982"/>
    </source>
</evidence>
<feature type="domain" description="PHD-type" evidence="11">
    <location>
        <begin position="834"/>
        <end position="884"/>
    </location>
</feature>
<proteinExistence type="predicted"/>
<evidence type="ECO:0000256" key="7">
    <source>
        <dbReference type="ARBA" id="ARBA00023242"/>
    </source>
</evidence>
<dbReference type="InterPro" id="IPR003888">
    <property type="entry name" value="FYrich_N"/>
</dbReference>
<keyword evidence="14" id="KW-1185">Reference proteome</keyword>
<feature type="region of interest" description="Disordered" evidence="10">
    <location>
        <begin position="1415"/>
        <end position="1593"/>
    </location>
</feature>
<feature type="compositionally biased region" description="Basic and acidic residues" evidence="10">
    <location>
        <begin position="409"/>
        <end position="418"/>
    </location>
</feature>
<dbReference type="InterPro" id="IPR016177">
    <property type="entry name" value="DNA-bd_dom_sf"/>
</dbReference>
<feature type="region of interest" description="Disordered" evidence="10">
    <location>
        <begin position="1"/>
        <end position="42"/>
    </location>
</feature>
<dbReference type="InterPro" id="IPR001739">
    <property type="entry name" value="Methyl_CpG_DNA-bd"/>
</dbReference>
<dbReference type="Proteomes" id="UP001445335">
    <property type="component" value="Unassembled WGS sequence"/>
</dbReference>
<dbReference type="InterPro" id="IPR011011">
    <property type="entry name" value="Znf_FYVE_PHD"/>
</dbReference>
<evidence type="ECO:0000256" key="5">
    <source>
        <dbReference type="ARBA" id="ARBA00023015"/>
    </source>
</evidence>
<dbReference type="GO" id="GO:0003677">
    <property type="term" value="F:DNA binding"/>
    <property type="evidence" value="ECO:0007669"/>
    <property type="project" value="InterPro"/>
</dbReference>
<evidence type="ECO:0000256" key="4">
    <source>
        <dbReference type="ARBA" id="ARBA00022833"/>
    </source>
</evidence>
<feature type="compositionally biased region" description="Polar residues" evidence="10">
    <location>
        <begin position="1390"/>
        <end position="1399"/>
    </location>
</feature>
<feature type="domain" description="MBD" evidence="12">
    <location>
        <begin position="55"/>
        <end position="127"/>
    </location>
</feature>
<dbReference type="PANTHER" id="PTHR47162">
    <property type="entry name" value="OS02G0192300 PROTEIN"/>
    <property type="match status" value="1"/>
</dbReference>
<keyword evidence="3 8" id="KW-0863">Zinc-finger</keyword>
<dbReference type="PROSITE" id="PS01359">
    <property type="entry name" value="ZF_PHD_1"/>
    <property type="match status" value="1"/>
</dbReference>
<feature type="region of interest" description="Disordered" evidence="10">
    <location>
        <begin position="300"/>
        <end position="361"/>
    </location>
</feature>
<keyword evidence="7" id="KW-0539">Nucleus</keyword>
<keyword evidence="9" id="KW-0175">Coiled coil</keyword>
<dbReference type="InterPro" id="IPR019787">
    <property type="entry name" value="Znf_PHD-finger"/>
</dbReference>
<dbReference type="Pfam" id="PF01429">
    <property type="entry name" value="MBD"/>
    <property type="match status" value="1"/>
</dbReference>
<name>A0AAW1QM70_9CHLO</name>
<dbReference type="Pfam" id="PF00628">
    <property type="entry name" value="PHD"/>
    <property type="match status" value="1"/>
</dbReference>
<protein>
    <recommendedName>
        <fullName evidence="15">PHD-type domain-containing protein</fullName>
    </recommendedName>
</protein>
<reference evidence="13 14" key="1">
    <citation type="journal article" date="2024" name="Nat. Commun.">
        <title>Phylogenomics reveals the evolutionary origins of lichenization in chlorophyte algae.</title>
        <authorList>
            <person name="Puginier C."/>
            <person name="Libourel C."/>
            <person name="Otte J."/>
            <person name="Skaloud P."/>
            <person name="Haon M."/>
            <person name="Grisel S."/>
            <person name="Petersen M."/>
            <person name="Berrin J.G."/>
            <person name="Delaux P.M."/>
            <person name="Dal Grande F."/>
            <person name="Keller J."/>
        </authorList>
    </citation>
    <scope>NUCLEOTIDE SEQUENCE [LARGE SCALE GENOMIC DNA]</scope>
    <source>
        <strain evidence="13 14">SAG 245.80</strain>
    </source>
</reference>
<dbReference type="SUPFAM" id="SSF57903">
    <property type="entry name" value="FYVE/PHD zinc finger"/>
    <property type="match status" value="1"/>
</dbReference>
<sequence length="1593" mass="166384">MSAEEDASAAREKLAGNEQKAAQEGAAPSAVVTSVAGAASKRAEPNAELLLEKLREHILEKGGQWDEGWRIEKKQRVGGTSAGTWDAYYFSPAGKRFRSRQEIMKALGLDEASKRLPREEAAQHAAALAGHPDLQPPLAHSDVIVQQLGSIDPRPGYHTANALWPVGLSAVVMDAAAGVFRSEIAEGSTGNPVFRVTLEPLEGDAVVLAEGDNAAAPPPPPPPPQLPGGGLPSDELAVRLRRAAPLGSAWGTHRFGLADVRVLKALEALPGVAELEGFQFVEERGPWDVEAKRLEKELDKRVKSKPRVGKGTMRSSREGVAGKRKPEDDAASPAKKAKPRSGPGGGPSSTGERRKVPPGIEADVARTVWRLVDLVEKEVDKEARRQAKAREREAERAVKAAERLQEKQAARLERRAERAAGGGLPRGRPPALAPDRPEREDTRLADAQTPPPPWLPAGSGVLPAALLAGVIETWEFLGSFREVLALQRVPSLADLEASLADPAAAGGAAEKVAMALVLLVAEETFAAAAAVAAEADPDVRQRDLESAFPVIREDTWADVARRLFALGAAAAMVRAGEGSGGLDPALGPNLGSSPLAALGPAICLQYLAAGPASSDPRASVAALPLGACRTAPGALLARQNAQALAAAERRIPGPAPAAAEQAAVTRACRALLHDIAHAKGPKDAGTGLQSNARVLCFDGLAAAAIARAARPLDLMAVAAHANAGVYAAMEDGLEAFAADIRGVCAVFTAAAHRPKTPLAHRLAERRAPEVAAAVLKVLDAKFSLRLGEARSGSAHSAAGAPAAAQAGAEANGGPPADAKPATVDHLARPFVWPWQGCAACWEEEDTRALLLCDRCDAETHTYCLDPPLRDIPPGEWYCPACIAEVPLLAEELATVDAGPGAFARDDFYRAALLLGRKEYGALAPGERVDVLRLLVRLAEATAAARERLASEDFANKAMRSELYELRSRVKRDKEERLEKERERRKEKEAAAAAGADTRATEPPKMTRAAEAEATEAAAAAAASAADAERIEALGALIAHAASRREPLGYDRHWARYWLLGAFTPGDPGEVFVERRAPATAPREDAPAAAAPPAATAADDSDYDPDEELRIVVDDSDAEGSCRRRRGASAGQGPGATWGRYSGATALDALITWLNPLGGREGPLRSRLIKVRERVPPATVPAAIDSGATAGLPLQPPQLAESAVQQRMEPSAAERRAAEAAAKAEAAAGVAKEVATIEAGLAPEARDVARAGVLRMQRWRQLVETARTPQEAMAALVALETMVVGECLKPAWRLWAHPAPSPDTAGTLGAVRVRLAALRSSLRRAPVHSAAVAAAAAVPQTASVRGAPVPRKKVQQRAAAPAVATGGESTDDSGAESGGLIARRTRGALQSKGQGDTYTSDEALARSLQAKLNGRLSRREASRLGLRAPPGPLAPATRGRAGGSARGSAAASPEPESGPDENGGSESAGDDDEDIQISSDSFSDSGDVDEDEREADAAPAGRKALRERPPPVRATRSRPVPDDSTARGKTRAAATAQAPVQGGLKIRIKAGPAPAKPPALGPAAAAAKRARGALDSNDGDTRVLEGRRRLRKAA</sequence>
<feature type="compositionally biased region" description="Pro residues" evidence="10">
    <location>
        <begin position="216"/>
        <end position="226"/>
    </location>
</feature>
<dbReference type="PROSITE" id="PS50982">
    <property type="entry name" value="MBD"/>
    <property type="match status" value="1"/>
</dbReference>
<feature type="coiled-coil region" evidence="9">
    <location>
        <begin position="372"/>
        <end position="407"/>
    </location>
</feature>
<feature type="compositionally biased region" description="Low complexity" evidence="10">
    <location>
        <begin position="1086"/>
        <end position="1097"/>
    </location>
</feature>
<dbReference type="Gene3D" id="3.30.40.10">
    <property type="entry name" value="Zinc/RING finger domain, C3HC4 (zinc finger)"/>
    <property type="match status" value="1"/>
</dbReference>